<dbReference type="PANTHER" id="PTHR33608:SF7">
    <property type="entry name" value="DUF58 DOMAIN-CONTAINING PROTEIN"/>
    <property type="match status" value="1"/>
</dbReference>
<accession>X0T8N7</accession>
<reference evidence="2" key="1">
    <citation type="journal article" date="2014" name="Front. Microbiol.">
        <title>High frequency of phylogenetically diverse reductive dehalogenase-homologous genes in deep subseafloor sedimentary metagenomes.</title>
        <authorList>
            <person name="Kawai M."/>
            <person name="Futagami T."/>
            <person name="Toyoda A."/>
            <person name="Takaki Y."/>
            <person name="Nishi S."/>
            <person name="Hori S."/>
            <person name="Arai W."/>
            <person name="Tsubouchi T."/>
            <person name="Morono Y."/>
            <person name="Uchiyama I."/>
            <person name="Ito T."/>
            <person name="Fujiyama A."/>
            <person name="Inagaki F."/>
            <person name="Takami H."/>
        </authorList>
    </citation>
    <scope>NUCLEOTIDE SEQUENCE</scope>
    <source>
        <strain evidence="2">Expedition CK06-06</strain>
    </source>
</reference>
<organism evidence="2">
    <name type="scientific">marine sediment metagenome</name>
    <dbReference type="NCBI Taxonomy" id="412755"/>
    <lineage>
        <taxon>unclassified sequences</taxon>
        <taxon>metagenomes</taxon>
        <taxon>ecological metagenomes</taxon>
    </lineage>
</organism>
<protein>
    <recommendedName>
        <fullName evidence="1">DUF58 domain-containing protein</fullName>
    </recommendedName>
</protein>
<feature type="domain" description="DUF58" evidence="1">
    <location>
        <begin position="5"/>
        <end position="56"/>
    </location>
</feature>
<comment type="caution">
    <text evidence="2">The sequence shown here is derived from an EMBL/GenBank/DDBJ whole genome shotgun (WGS) entry which is preliminary data.</text>
</comment>
<dbReference type="InterPro" id="IPR002881">
    <property type="entry name" value="DUF58"/>
</dbReference>
<gene>
    <name evidence="2" type="ORF">S01H1_27439</name>
</gene>
<name>X0T8N7_9ZZZZ</name>
<dbReference type="Pfam" id="PF01882">
    <property type="entry name" value="DUF58"/>
    <property type="match status" value="1"/>
</dbReference>
<feature type="non-terminal residue" evidence="2">
    <location>
        <position position="175"/>
    </location>
</feature>
<evidence type="ECO:0000313" key="2">
    <source>
        <dbReference type="EMBL" id="GAF89863.1"/>
    </source>
</evidence>
<sequence>MDFQDHRPYVPGDDPRYINWQAYARTGEYSMKLYREEVRPLVDIVLDGSSSMFFEESKAGRSFGIFMFALESILLNGASARCYIIRGNSVTRLPLEQAVTGGFLGDLPEDEDGFPLLQRACFRGGSLRLVITDCLFPGSKDSLVNTLSSDKGRGIILCPYSDSESVPAWIGNVEF</sequence>
<evidence type="ECO:0000259" key="1">
    <source>
        <dbReference type="Pfam" id="PF01882"/>
    </source>
</evidence>
<proteinExistence type="predicted"/>
<dbReference type="EMBL" id="BARS01016706">
    <property type="protein sequence ID" value="GAF89863.1"/>
    <property type="molecule type" value="Genomic_DNA"/>
</dbReference>
<dbReference type="PANTHER" id="PTHR33608">
    <property type="entry name" value="BLL2464 PROTEIN"/>
    <property type="match status" value="1"/>
</dbReference>
<dbReference type="AlphaFoldDB" id="X0T8N7"/>